<organism evidence="1 2">
    <name type="scientific">Acrasis kona</name>
    <dbReference type="NCBI Taxonomy" id="1008807"/>
    <lineage>
        <taxon>Eukaryota</taxon>
        <taxon>Discoba</taxon>
        <taxon>Heterolobosea</taxon>
        <taxon>Tetramitia</taxon>
        <taxon>Eutetramitia</taxon>
        <taxon>Acrasidae</taxon>
        <taxon>Acrasis</taxon>
    </lineage>
</organism>
<accession>A0AAW2YPR1</accession>
<dbReference type="AlphaFoldDB" id="A0AAW2YPR1"/>
<evidence type="ECO:0000313" key="1">
    <source>
        <dbReference type="EMBL" id="KAL0479089.1"/>
    </source>
</evidence>
<sequence>MYVRRVLIETSRPYKNIDQIKRNWLNKLKRNKGNTQINNWCTMFFRHAITGSPLLSQQPDIDFNYQVVALEFKEVVRKNQTLNRMHPETVNKINERYKKRLSTVEFDLFASLMSIVAPHFRVIPESEIQAQIERENEWKDVEYPSRINEWAQSVKDSVDINSIPVPSYYYE</sequence>
<comment type="caution">
    <text evidence="1">The sequence shown here is derived from an EMBL/GenBank/DDBJ whole genome shotgun (WGS) entry which is preliminary data.</text>
</comment>
<dbReference type="EMBL" id="JAOPGA020000496">
    <property type="protein sequence ID" value="KAL0479089.1"/>
    <property type="molecule type" value="Genomic_DNA"/>
</dbReference>
<dbReference type="Proteomes" id="UP001431209">
    <property type="component" value="Unassembled WGS sequence"/>
</dbReference>
<evidence type="ECO:0000313" key="2">
    <source>
        <dbReference type="Proteomes" id="UP001431209"/>
    </source>
</evidence>
<proteinExistence type="predicted"/>
<protein>
    <submittedName>
        <fullName evidence="1">Uncharacterized protein</fullName>
    </submittedName>
</protein>
<name>A0AAW2YPR1_9EUKA</name>
<keyword evidence="2" id="KW-1185">Reference proteome</keyword>
<gene>
    <name evidence="1" type="ORF">AKO1_007950</name>
</gene>
<reference evidence="1 2" key="1">
    <citation type="submission" date="2024-03" db="EMBL/GenBank/DDBJ databases">
        <title>The Acrasis kona genome and developmental transcriptomes reveal deep origins of eukaryotic multicellular pathways.</title>
        <authorList>
            <person name="Sheikh S."/>
            <person name="Fu C.-J."/>
            <person name="Brown M.W."/>
            <person name="Baldauf S.L."/>
        </authorList>
    </citation>
    <scope>NUCLEOTIDE SEQUENCE [LARGE SCALE GENOMIC DNA]</scope>
    <source>
        <strain evidence="1 2">ATCC MYA-3509</strain>
    </source>
</reference>